<sequence length="188" mass="20881">MEGLETKTVENIVSLIPAESLHLLVPLDSKWGVIASKRLNSYVCGQVVLVVQGQKVQISGMRCHMLTGEVLPWKGVADFSDEDLEQTTISSIVITGNVADPPQLNLCAYAYDRSLQDAGFRSGLLRFLKLCRISTTAEIRVEELSADVGRLLIDALRSGFQRVFVRKLNFDLHLFFDRMLKSLSSPPS</sequence>
<gene>
    <name evidence="1" type="ORF">L596_016304</name>
</gene>
<protein>
    <submittedName>
        <fullName evidence="1">Uncharacterized protein</fullName>
    </submittedName>
</protein>
<name>A0A4U5NIL1_STECR</name>
<organism evidence="1 2">
    <name type="scientific">Steinernema carpocapsae</name>
    <name type="common">Entomopathogenic nematode</name>
    <dbReference type="NCBI Taxonomy" id="34508"/>
    <lineage>
        <taxon>Eukaryota</taxon>
        <taxon>Metazoa</taxon>
        <taxon>Ecdysozoa</taxon>
        <taxon>Nematoda</taxon>
        <taxon>Chromadorea</taxon>
        <taxon>Rhabditida</taxon>
        <taxon>Tylenchina</taxon>
        <taxon>Panagrolaimomorpha</taxon>
        <taxon>Strongyloidoidea</taxon>
        <taxon>Steinernematidae</taxon>
        <taxon>Steinernema</taxon>
    </lineage>
</organism>
<evidence type="ECO:0000313" key="1">
    <source>
        <dbReference type="EMBL" id="TKR82610.1"/>
    </source>
</evidence>
<reference evidence="1 2" key="1">
    <citation type="journal article" date="2015" name="Genome Biol.">
        <title>Comparative genomics of Steinernema reveals deeply conserved gene regulatory networks.</title>
        <authorList>
            <person name="Dillman A.R."/>
            <person name="Macchietto M."/>
            <person name="Porter C.F."/>
            <person name="Rogers A."/>
            <person name="Williams B."/>
            <person name="Antoshechkin I."/>
            <person name="Lee M.M."/>
            <person name="Goodwin Z."/>
            <person name="Lu X."/>
            <person name="Lewis E.E."/>
            <person name="Goodrich-Blair H."/>
            <person name="Stock S.P."/>
            <person name="Adams B.J."/>
            <person name="Sternberg P.W."/>
            <person name="Mortazavi A."/>
        </authorList>
    </citation>
    <scope>NUCLEOTIDE SEQUENCE [LARGE SCALE GENOMIC DNA]</scope>
    <source>
        <strain evidence="1 2">ALL</strain>
    </source>
</reference>
<evidence type="ECO:0000313" key="2">
    <source>
        <dbReference type="Proteomes" id="UP000298663"/>
    </source>
</evidence>
<dbReference type="OrthoDB" id="10473843at2759"/>
<dbReference type="EMBL" id="AZBU02000004">
    <property type="protein sequence ID" value="TKR82610.1"/>
    <property type="molecule type" value="Genomic_DNA"/>
</dbReference>
<reference evidence="1 2" key="2">
    <citation type="journal article" date="2019" name="G3 (Bethesda)">
        <title>Hybrid Assembly of the Genome of the Entomopathogenic Nematode Steinernema carpocapsae Identifies the X-Chromosome.</title>
        <authorList>
            <person name="Serra L."/>
            <person name="Macchietto M."/>
            <person name="Macias-Munoz A."/>
            <person name="McGill C.J."/>
            <person name="Rodriguez I.M."/>
            <person name="Rodriguez B."/>
            <person name="Murad R."/>
            <person name="Mortazavi A."/>
        </authorList>
    </citation>
    <scope>NUCLEOTIDE SEQUENCE [LARGE SCALE GENOMIC DNA]</scope>
    <source>
        <strain evidence="1 2">ALL</strain>
    </source>
</reference>
<comment type="caution">
    <text evidence="1">The sequence shown here is derived from an EMBL/GenBank/DDBJ whole genome shotgun (WGS) entry which is preliminary data.</text>
</comment>
<keyword evidence="2" id="KW-1185">Reference proteome</keyword>
<dbReference type="AlphaFoldDB" id="A0A4U5NIL1"/>
<dbReference type="Proteomes" id="UP000298663">
    <property type="component" value="Unassembled WGS sequence"/>
</dbReference>
<accession>A0A4U5NIL1</accession>
<proteinExistence type="predicted"/>